<keyword evidence="3 6" id="KW-0413">Isomerase</keyword>
<dbReference type="Gene3D" id="2.40.100.10">
    <property type="entry name" value="Cyclophilin-like"/>
    <property type="match status" value="1"/>
</dbReference>
<dbReference type="PROSITE" id="PS50072">
    <property type="entry name" value="CSA_PPIASE_2"/>
    <property type="match status" value="1"/>
</dbReference>
<dbReference type="InterPro" id="IPR002130">
    <property type="entry name" value="Cyclophilin-type_PPIase_dom"/>
</dbReference>
<keyword evidence="7" id="KW-1185">Reference proteome</keyword>
<name>A0ABR6Y657_9BURK</name>
<dbReference type="EMBL" id="JACOGA010000001">
    <property type="protein sequence ID" value="MBC3872048.1"/>
    <property type="molecule type" value="Genomic_DNA"/>
</dbReference>
<evidence type="ECO:0000256" key="3">
    <source>
        <dbReference type="ARBA" id="ARBA00023235"/>
    </source>
</evidence>
<evidence type="ECO:0000313" key="7">
    <source>
        <dbReference type="Proteomes" id="UP000624279"/>
    </source>
</evidence>
<keyword evidence="2" id="KW-0697">Rotamase</keyword>
<reference evidence="6 7" key="1">
    <citation type="submission" date="2020-08" db="EMBL/GenBank/DDBJ databases">
        <title>Novel species isolated from subtropical streams in China.</title>
        <authorList>
            <person name="Lu H."/>
        </authorList>
    </citation>
    <scope>NUCLEOTIDE SEQUENCE [LARGE SCALE GENOMIC DNA]</scope>
    <source>
        <strain evidence="6 7">LX15W</strain>
    </source>
</reference>
<dbReference type="GO" id="GO:0016853">
    <property type="term" value="F:isomerase activity"/>
    <property type="evidence" value="ECO:0007669"/>
    <property type="project" value="UniProtKB-KW"/>
</dbReference>
<dbReference type="InterPro" id="IPR038255">
    <property type="entry name" value="PBS_linker_sf"/>
</dbReference>
<feature type="chain" id="PRO_5046068449" description="peptidylprolyl isomerase" evidence="4">
    <location>
        <begin position="26"/>
        <end position="459"/>
    </location>
</feature>
<dbReference type="InterPro" id="IPR025282">
    <property type="entry name" value="DUF4214"/>
</dbReference>
<feature type="signal peptide" evidence="4">
    <location>
        <begin position="1"/>
        <end position="25"/>
    </location>
</feature>
<accession>A0ABR6Y657</accession>
<dbReference type="Pfam" id="PF00160">
    <property type="entry name" value="Pro_isomerase"/>
    <property type="match status" value="1"/>
</dbReference>
<feature type="domain" description="PPIase cyclophilin-type" evidence="5">
    <location>
        <begin position="306"/>
        <end position="457"/>
    </location>
</feature>
<evidence type="ECO:0000256" key="4">
    <source>
        <dbReference type="SAM" id="SignalP"/>
    </source>
</evidence>
<keyword evidence="4" id="KW-0732">Signal</keyword>
<gene>
    <name evidence="6" type="ORF">H8K55_00495</name>
</gene>
<proteinExistence type="predicted"/>
<evidence type="ECO:0000256" key="2">
    <source>
        <dbReference type="ARBA" id="ARBA00023110"/>
    </source>
</evidence>
<sequence>MKLMSKNNLLATICLGLMLTLSACGGDSQNDTQSAITALSGPPAAAPAETVVTFNAPRNSFAIKRTIYSFSVSDKGIVGNQTLLQTDKTNVKFTDFTVNLLAGDKSKTIAAADLNALIELYVAFMNRVPDADGMIYWIAEIKNGRSIEQLADNFYTSAIAYSDLTGYSSAMTNTDFVKRIYLNVLGRSEVDQEGLNYWTAELNSGRKSRGNLVRTIVGSAHSFKGKAEYGWVADLLDNKVTVGTYFSIEQGLNYNSPAESISKGMEIAAAVTATDISAAKNKIGVTDTSFDLRTSPPPAPTVKIVTTLGTIIVELNPDNAPITVANFLRYTDVGFYGNKIFHRVISNFMIQGGGFTADMVQASTYAPIVLEANNGLSNVRGSIAMARTNVLNSATSQFFINVVDNTFLDTSGGGYAVFGKVISGMDVVDKIRVVPTGSKNNYPDVPVTTVSITSVTRTN</sequence>
<dbReference type="Proteomes" id="UP000624279">
    <property type="component" value="Unassembled WGS sequence"/>
</dbReference>
<dbReference type="InterPro" id="IPR044665">
    <property type="entry name" value="E_coli_cyclophilin_A-like"/>
</dbReference>
<dbReference type="SUPFAM" id="SSF50891">
    <property type="entry name" value="Cyclophilin-like"/>
    <property type="match status" value="1"/>
</dbReference>
<dbReference type="PANTHER" id="PTHR43246">
    <property type="entry name" value="PEPTIDYL-PROLYL CIS-TRANS ISOMERASE CYP38, CHLOROPLASTIC"/>
    <property type="match status" value="1"/>
</dbReference>
<evidence type="ECO:0000313" key="6">
    <source>
        <dbReference type="EMBL" id="MBC3872048.1"/>
    </source>
</evidence>
<evidence type="ECO:0000256" key="1">
    <source>
        <dbReference type="ARBA" id="ARBA00013194"/>
    </source>
</evidence>
<dbReference type="CDD" id="cd01920">
    <property type="entry name" value="cyclophilin_EcCYP_like"/>
    <property type="match status" value="1"/>
</dbReference>
<dbReference type="Gene3D" id="1.10.3130.20">
    <property type="entry name" value="Phycobilisome linker domain"/>
    <property type="match status" value="1"/>
</dbReference>
<dbReference type="InterPro" id="IPR029000">
    <property type="entry name" value="Cyclophilin-like_dom_sf"/>
</dbReference>
<comment type="caution">
    <text evidence="6">The sequence shown here is derived from an EMBL/GenBank/DDBJ whole genome shotgun (WGS) entry which is preliminary data.</text>
</comment>
<dbReference type="Pfam" id="PF13946">
    <property type="entry name" value="DUF4214"/>
    <property type="match status" value="1"/>
</dbReference>
<dbReference type="PROSITE" id="PS51257">
    <property type="entry name" value="PROKAR_LIPOPROTEIN"/>
    <property type="match status" value="1"/>
</dbReference>
<dbReference type="EC" id="5.2.1.8" evidence="1"/>
<protein>
    <recommendedName>
        <fullName evidence="1">peptidylprolyl isomerase</fullName>
        <ecNumber evidence="1">5.2.1.8</ecNumber>
    </recommendedName>
</protein>
<dbReference type="PRINTS" id="PR00153">
    <property type="entry name" value="CSAPPISMRASE"/>
</dbReference>
<organism evidence="6 7">
    <name type="scientific">Undibacterium flavidum</name>
    <dbReference type="NCBI Taxonomy" id="2762297"/>
    <lineage>
        <taxon>Bacteria</taxon>
        <taxon>Pseudomonadati</taxon>
        <taxon>Pseudomonadota</taxon>
        <taxon>Betaproteobacteria</taxon>
        <taxon>Burkholderiales</taxon>
        <taxon>Oxalobacteraceae</taxon>
        <taxon>Undibacterium</taxon>
    </lineage>
</organism>
<evidence type="ECO:0000259" key="5">
    <source>
        <dbReference type="PROSITE" id="PS50072"/>
    </source>
</evidence>